<organism evidence="2 3">
    <name type="scientific">Rhodopila globiformis</name>
    <name type="common">Rhodopseudomonas globiformis</name>
    <dbReference type="NCBI Taxonomy" id="1071"/>
    <lineage>
        <taxon>Bacteria</taxon>
        <taxon>Pseudomonadati</taxon>
        <taxon>Pseudomonadota</taxon>
        <taxon>Alphaproteobacteria</taxon>
        <taxon>Acetobacterales</taxon>
        <taxon>Acetobacteraceae</taxon>
        <taxon>Rhodopila</taxon>
    </lineage>
</organism>
<evidence type="ECO:0000313" key="2">
    <source>
        <dbReference type="EMBL" id="PPQ33201.1"/>
    </source>
</evidence>
<dbReference type="Proteomes" id="UP000239724">
    <property type="component" value="Unassembled WGS sequence"/>
</dbReference>
<dbReference type="EMBL" id="NHRY01000152">
    <property type="protein sequence ID" value="PPQ33201.1"/>
    <property type="molecule type" value="Genomic_DNA"/>
</dbReference>
<accession>A0A2S6NF06</accession>
<evidence type="ECO:0000259" key="1">
    <source>
        <dbReference type="Pfam" id="PF02754"/>
    </source>
</evidence>
<dbReference type="InterPro" id="IPR004017">
    <property type="entry name" value="Cys_rich_dom"/>
</dbReference>
<feature type="domain" description="Cysteine-rich" evidence="1">
    <location>
        <begin position="3"/>
        <end position="83"/>
    </location>
</feature>
<comment type="caution">
    <text evidence="2">The sequence shown here is derived from an EMBL/GenBank/DDBJ whole genome shotgun (WGS) entry which is preliminary data.</text>
</comment>
<evidence type="ECO:0000313" key="3">
    <source>
        <dbReference type="Proteomes" id="UP000239724"/>
    </source>
</evidence>
<dbReference type="PANTHER" id="PTHR30296">
    <property type="entry name" value="UNCHARACTERIZED PROTEIN YKGE"/>
    <property type="match status" value="1"/>
</dbReference>
<protein>
    <submittedName>
        <fullName evidence="2">Fe-S oxidoreductase</fullName>
    </submittedName>
</protein>
<dbReference type="RefSeq" id="WP_104519626.1">
    <property type="nucleotide sequence ID" value="NZ_NHRY01000152.1"/>
</dbReference>
<dbReference type="AlphaFoldDB" id="A0A2S6NF06"/>
<dbReference type="OrthoDB" id="9770306at2"/>
<proteinExistence type="predicted"/>
<gene>
    <name evidence="2" type="ORF">CCS01_14810</name>
</gene>
<keyword evidence="3" id="KW-1185">Reference proteome</keyword>
<dbReference type="Pfam" id="PF02754">
    <property type="entry name" value="CCG"/>
    <property type="match status" value="2"/>
</dbReference>
<dbReference type="GO" id="GO:0005829">
    <property type="term" value="C:cytosol"/>
    <property type="evidence" value="ECO:0007669"/>
    <property type="project" value="TreeGrafter"/>
</dbReference>
<feature type="domain" description="Cysteine-rich" evidence="1">
    <location>
        <begin position="128"/>
        <end position="221"/>
    </location>
</feature>
<reference evidence="2 3" key="1">
    <citation type="journal article" date="2018" name="Arch. Microbiol.">
        <title>New insights into the metabolic potential of the phototrophic purple bacterium Rhodopila globiformis DSM 161(T) from its draft genome sequence and evidence for a vanadium-dependent nitrogenase.</title>
        <authorList>
            <person name="Imhoff J.F."/>
            <person name="Rahn T."/>
            <person name="Kunzel S."/>
            <person name="Neulinger S.C."/>
        </authorList>
    </citation>
    <scope>NUCLEOTIDE SEQUENCE [LARGE SCALE GENOMIC DNA]</scope>
    <source>
        <strain evidence="2 3">DSM 161</strain>
    </source>
</reference>
<sequence length="247" mass="27127">MRVALFVPCYVDAFEPQVGIATLELLRRFDLDVTYPFDQTCCGQPMTNTGCHKEAAATEALFVRNFSGFDHIVVPSGSCAHQVREHMTAIPQTPAVKAVRERTLELVEFLHDVLKVDAFPWAEFPYKVSYHNNCNALRGIGHAAPSELHGPFFSKPLDLLKKVKGLELVQLARPDECCGFGGTYCVAEPAVSVKMGYDKVADHARAGAEYVVSADSSCMMHQQGCARRLGVDLRFIHIAQVLNGATA</sequence>
<name>A0A2S6NF06_RHOGL</name>
<dbReference type="GO" id="GO:0016491">
    <property type="term" value="F:oxidoreductase activity"/>
    <property type="evidence" value="ECO:0007669"/>
    <property type="project" value="UniProtKB-ARBA"/>
</dbReference>
<dbReference type="PANTHER" id="PTHR30296:SF0">
    <property type="entry name" value="LACTATE UTILIZATION PROTEIN A"/>
    <property type="match status" value="1"/>
</dbReference>